<reference evidence="1" key="1">
    <citation type="submission" date="2017-03" db="EMBL/GenBank/DDBJ databases">
        <title>The mitochondrial genome of the carnivorous plant Utricularia reniformis (Lentibulariaceae): structure, comparative analysis and evolutionary landmarks.</title>
        <authorList>
            <person name="Silva S.R."/>
            <person name="Alvarenga D.O."/>
            <person name="Michael T.P."/>
            <person name="Miranda V.F.O."/>
            <person name="Varani A.M."/>
        </authorList>
    </citation>
    <scope>NUCLEOTIDE SEQUENCE</scope>
</reference>
<geneLocation type="mitochondrion" evidence="1"/>
<accession>A0A1Y0B2U2</accession>
<gene>
    <name evidence="1" type="ORF">AEK19_MT1479</name>
</gene>
<name>A0A1Y0B2U2_9LAMI</name>
<sequence length="39" mass="4618">MSLRTEDVVAFLSRCVAEIDRSLYRTSSQDRKLIFLLRE</sequence>
<proteinExistence type="predicted"/>
<dbReference type="AlphaFoldDB" id="A0A1Y0B2U2"/>
<evidence type="ECO:0000313" key="1">
    <source>
        <dbReference type="EMBL" id="ART31669.1"/>
    </source>
</evidence>
<organism evidence="1">
    <name type="scientific">Utricularia reniformis</name>
    <dbReference type="NCBI Taxonomy" id="192314"/>
    <lineage>
        <taxon>Eukaryota</taxon>
        <taxon>Viridiplantae</taxon>
        <taxon>Streptophyta</taxon>
        <taxon>Embryophyta</taxon>
        <taxon>Tracheophyta</taxon>
        <taxon>Spermatophyta</taxon>
        <taxon>Magnoliopsida</taxon>
        <taxon>eudicotyledons</taxon>
        <taxon>Gunneridae</taxon>
        <taxon>Pentapetalae</taxon>
        <taxon>asterids</taxon>
        <taxon>lamiids</taxon>
        <taxon>Lamiales</taxon>
        <taxon>Lentibulariaceae</taxon>
        <taxon>Utricularia</taxon>
    </lineage>
</organism>
<keyword evidence="1" id="KW-0496">Mitochondrion</keyword>
<protein>
    <submittedName>
        <fullName evidence="1">Uncharacterized protein</fullName>
    </submittedName>
</protein>
<dbReference type="EMBL" id="KY774314">
    <property type="protein sequence ID" value="ART31669.1"/>
    <property type="molecule type" value="Genomic_DNA"/>
</dbReference>